<dbReference type="GO" id="GO:0003677">
    <property type="term" value="F:DNA binding"/>
    <property type="evidence" value="ECO:0007669"/>
    <property type="project" value="UniProtKB-KW"/>
</dbReference>
<evidence type="ECO:0000256" key="8">
    <source>
        <dbReference type="ARBA" id="ARBA00023015"/>
    </source>
</evidence>
<evidence type="ECO:0000256" key="12">
    <source>
        <dbReference type="ARBA" id="ARBA00023242"/>
    </source>
</evidence>
<evidence type="ECO:0000256" key="9">
    <source>
        <dbReference type="ARBA" id="ARBA00023125"/>
    </source>
</evidence>
<dbReference type="InterPro" id="IPR027417">
    <property type="entry name" value="P-loop_NTPase"/>
</dbReference>
<keyword evidence="2" id="KW-0813">Transport</keyword>
<dbReference type="Proteomes" id="UP000191408">
    <property type="component" value="Unassembled WGS sequence"/>
</dbReference>
<feature type="transmembrane region" description="Helical" evidence="14">
    <location>
        <begin position="1540"/>
        <end position="1559"/>
    </location>
</feature>
<feature type="transmembrane region" description="Helical" evidence="14">
    <location>
        <begin position="608"/>
        <end position="627"/>
    </location>
</feature>
<dbReference type="Pfam" id="PF04082">
    <property type="entry name" value="Fungal_trans"/>
    <property type="match status" value="1"/>
</dbReference>
<keyword evidence="9" id="KW-0238">DNA-binding</keyword>
<dbReference type="FunFam" id="3.40.50.300:FF:001751">
    <property type="entry name" value="ABC bile acid transporter"/>
    <property type="match status" value="1"/>
</dbReference>
<evidence type="ECO:0000259" key="15">
    <source>
        <dbReference type="PROSITE" id="PS50048"/>
    </source>
</evidence>
<feature type="domain" description="ABC transmembrane type-1" evidence="17">
    <location>
        <begin position="1417"/>
        <end position="1679"/>
    </location>
</feature>
<dbReference type="InterPro" id="IPR036640">
    <property type="entry name" value="ABC1_TM_sf"/>
</dbReference>
<accession>A0A1V6N8C2</accession>
<dbReference type="CDD" id="cd18596">
    <property type="entry name" value="ABC_6TM_VMR1_D1_like"/>
    <property type="match status" value="1"/>
</dbReference>
<keyword evidence="19" id="KW-1185">Reference proteome</keyword>
<keyword evidence="8" id="KW-0805">Transcription regulation</keyword>
<dbReference type="InterPro" id="IPR001138">
    <property type="entry name" value="Zn2Cys6_DnaBD"/>
</dbReference>
<dbReference type="Gene3D" id="1.20.1560.10">
    <property type="entry name" value="ABC transporter type 1, transmembrane domain"/>
    <property type="match status" value="2"/>
</dbReference>
<dbReference type="Gene3D" id="4.10.240.10">
    <property type="entry name" value="Zn(2)-C6 fungal-type DNA-binding domain"/>
    <property type="match status" value="1"/>
</dbReference>
<dbReference type="Pfam" id="PF00005">
    <property type="entry name" value="ABC_tran"/>
    <property type="match status" value="2"/>
</dbReference>
<dbReference type="Gene3D" id="3.40.50.300">
    <property type="entry name" value="P-loop containing nucleotide triphosphate hydrolases"/>
    <property type="match status" value="2"/>
</dbReference>
<dbReference type="PROSITE" id="PS50048">
    <property type="entry name" value="ZN2_CY6_FUNGAL_2"/>
    <property type="match status" value="1"/>
</dbReference>
<dbReference type="Pfam" id="PF00664">
    <property type="entry name" value="ABC_membrane"/>
    <property type="match status" value="2"/>
</dbReference>
<keyword evidence="7 14" id="KW-1133">Transmembrane helix</keyword>
<dbReference type="InterPro" id="IPR007219">
    <property type="entry name" value="XnlR_reg_dom"/>
</dbReference>
<feature type="transmembrane region" description="Helical" evidence="14">
    <location>
        <begin position="1516"/>
        <end position="1534"/>
    </location>
</feature>
<evidence type="ECO:0008006" key="20">
    <source>
        <dbReference type="Google" id="ProtNLM"/>
    </source>
</evidence>
<feature type="transmembrane region" description="Helical" evidence="14">
    <location>
        <begin position="1440"/>
        <end position="1470"/>
    </location>
</feature>
<dbReference type="CDD" id="cd00067">
    <property type="entry name" value="GAL4"/>
    <property type="match status" value="1"/>
</dbReference>
<keyword evidence="3 14" id="KW-0812">Transmembrane</keyword>
<dbReference type="FunFam" id="3.40.50.300:FF:001577">
    <property type="entry name" value="ABC bile acid transporter"/>
    <property type="match status" value="1"/>
</dbReference>
<keyword evidence="4" id="KW-0479">Metal-binding</keyword>
<feature type="transmembrane region" description="Helical" evidence="14">
    <location>
        <begin position="1359"/>
        <end position="1380"/>
    </location>
</feature>
<evidence type="ECO:0000256" key="14">
    <source>
        <dbReference type="SAM" id="Phobius"/>
    </source>
</evidence>
<feature type="transmembrane region" description="Helical" evidence="14">
    <location>
        <begin position="550"/>
        <end position="572"/>
    </location>
</feature>
<dbReference type="PROSITE" id="PS50929">
    <property type="entry name" value="ABC_TM1F"/>
    <property type="match status" value="2"/>
</dbReference>
<evidence type="ECO:0000256" key="4">
    <source>
        <dbReference type="ARBA" id="ARBA00022723"/>
    </source>
</evidence>
<dbReference type="GO" id="GO:0006351">
    <property type="term" value="P:DNA-templated transcription"/>
    <property type="evidence" value="ECO:0007669"/>
    <property type="project" value="InterPro"/>
</dbReference>
<dbReference type="InterPro" id="IPR003439">
    <property type="entry name" value="ABC_transporter-like_ATP-bd"/>
</dbReference>
<feature type="transmembrane region" description="Helical" evidence="14">
    <location>
        <begin position="996"/>
        <end position="1017"/>
    </location>
</feature>
<comment type="subcellular location">
    <subcellularLocation>
        <location evidence="1">Membrane</location>
        <topology evidence="1">Multi-pass membrane protein</topology>
    </subcellularLocation>
</comment>
<sequence>MESGRKRASLACNYCRRRKRRCNGAIPSCSLCEDSGIDCVYNEADSSRHRGETSSSEFFRRLDAIESFLWSQPRLPQTPQTGETRSGGFTFPSSSEHERADFSHPSGMLISSPSRPNPADISQLISTNSSSFIPPEHDIPPMSIPIGHTTTTEYMLHMNRVKTLFGEFPPDLFIRAESKRHMPHQLSFVPGTITASQLPILGEASTYPLVEAYFKHVHVEMPILDKDQFLGLYNHHTRAGLGVDCDSALCLAVLALGSAALEQVDPIKSISPYWVPGADFISPALQILMNEYLLSFCPTITLPQSLILISKYFGFLLRPLQSWKLIHMASTSIQYLNSRSQASPDNHELKSSIILLSWAAFDTECDLIAEHHLPRSGIEHVIDLTPFPTLANHDAKETHVFLAELSVRRLLNRVHHTMYGSDWTRRSLGLQPASSDSPSYDFQSLSTILSVSQELDRQLDNWFNLLPGTIKPDINDPSQCTGLQLNMLHRFHSAKDIITRPFLLCAIDSSPENDLPPMVLKQCESSIANCRAYLDASARRLMGPSSCAEIIIHTMFSSILLMTLASVCPALAQLVPDIDVLQKNTIETFAIELSLATHPDVCPKFKIIARYIAAAAAAAACATILLMPFREPSLPLIDISAVGQQPCDDFRSPEDNLRLWQFLTVSWMAPLISTGCKRQLHEQDVWLLGFEFQHSRLHEKFRRLRGSVLSRLLRANGIDVFIISTISLVQMICDFSTPVLLQQLLQAMKDPSLPKRVPLTYAFMSFALRLVAAQSQVLLLWYGRRSYERSRGEMIMMVYEKALSRKNISGLMIEGNPGPSGEEANGTNDGATVLENHELPTKSVEGFWKRIISRNPKAPQKQAKEAASLGKIFNLLRGDVYEVAQRFWEVDSLIDKPLGLLIATFLVWTLFGPSCFLGILAVVVAQIVNALVTRALLRWERVRRVATDTRLQITSQFVEAIRHLRWYGWQNHWLQQVMDARQHELNIRIVTSLWSILIRFINAFASGVFPVVALYAYTFLAGHELRIDIIFPALQLFTMLETRLRDIPGLITSLINAFIALGRIEDFMSEPDKEHLPSEPLPNDTPLSMQSCSFAWPGKISPVLIDIDVTIPKGLTVVTGKVGAGKTAFLQALLGELDRLSGSVHIPNEMVGYCAQTPWLQSMSIRDNILFSAPYHDQRYKRTLEACALLPDLAQFKHGDLSFVGENGIGLSGGQKARVALARAVYSASRVLLLDDPLSALDHNTAELIVRKCFSGPLMKDRTIVLVTHRTTLVRQIAAQIINICEKHATIYDKDTIKLDGTESSLQFIDHENETEVETTLEEETAAVPDKFIEEEHRADGGVKARVYWNYVKAGKYRWWLTLVLILAIYRLMAVGQSWFLKGWGEAYEQTTVLQKGLSDSSNRSSQGAWSVSSLNMDTYFTPRNPIDQLPSPREDVRPWLWTFFAIISFQAATLLVAQLLMLVIVYYAGQSLFRRVLVRVSHATFRYLDTIPLGRLMNRLTSDIGVVDGNISEQFQVIAFQAIIWISSVLVIATATPVFLFFSLALTVAFVVVFLRFLPTSQSLRRLEMVSLSPLLSNFGELLHGLTTVRAFHAEAQFQSRVISVVDKFQGMDHFYWSLQSWLMYRFESLSAFSTFCLTALALYTNTTPGLIAFVLIAANNFVDSTHALCKQYGQLQMDFVSVERVDELLHIEEEAPGTIAPPAAWPTYGSDVVFEDATLRYAPHLDPSLLNVSLRIPGGSTTAVIGRTGSGKSTLAMSLLSVIRPESGRILIDGINIADVSTQALRTRVTFVAQDPVLFPGTIRLNLDPTEDYSDELCTEILERLCSRHGWHLGTHIEAGGRNLSQGQRQLIALTRAVLRRSAIVILDEATASVDHDTSLEIQQIIREELQQSTVITIAHRIEAVKDADYFVVLDQGRVSRQGHVRDM</sequence>
<dbReference type="GO" id="GO:0016020">
    <property type="term" value="C:membrane"/>
    <property type="evidence" value="ECO:0007669"/>
    <property type="project" value="UniProtKB-SubCell"/>
</dbReference>
<evidence type="ECO:0000259" key="17">
    <source>
        <dbReference type="PROSITE" id="PS50929"/>
    </source>
</evidence>
<evidence type="ECO:0000256" key="1">
    <source>
        <dbReference type="ARBA" id="ARBA00004141"/>
    </source>
</evidence>
<dbReference type="PROSITE" id="PS00463">
    <property type="entry name" value="ZN2_CY6_FUNGAL_1"/>
    <property type="match status" value="1"/>
</dbReference>
<dbReference type="PANTHER" id="PTHR24223:SF415">
    <property type="entry name" value="FI20190P1"/>
    <property type="match status" value="1"/>
</dbReference>
<dbReference type="PANTHER" id="PTHR24223">
    <property type="entry name" value="ATP-BINDING CASSETTE SUB-FAMILY C"/>
    <property type="match status" value="1"/>
</dbReference>
<dbReference type="GO" id="GO:0016887">
    <property type="term" value="F:ATP hydrolysis activity"/>
    <property type="evidence" value="ECO:0007669"/>
    <property type="project" value="InterPro"/>
</dbReference>
<dbReference type="InterPro" id="IPR003593">
    <property type="entry name" value="AAA+_ATPase"/>
</dbReference>
<dbReference type="InterPro" id="IPR050173">
    <property type="entry name" value="ABC_transporter_C-like"/>
</dbReference>
<dbReference type="PROSITE" id="PS50893">
    <property type="entry name" value="ABC_TRANSPORTER_2"/>
    <property type="match status" value="2"/>
</dbReference>
<dbReference type="GO" id="GO:0008270">
    <property type="term" value="F:zinc ion binding"/>
    <property type="evidence" value="ECO:0007669"/>
    <property type="project" value="InterPro"/>
</dbReference>
<dbReference type="SMART" id="SM00382">
    <property type="entry name" value="AAA"/>
    <property type="match status" value="2"/>
</dbReference>
<dbReference type="EMBL" id="MDYM01000019">
    <property type="protein sequence ID" value="OQD60924.1"/>
    <property type="molecule type" value="Genomic_DNA"/>
</dbReference>
<dbReference type="SUPFAM" id="SSF57701">
    <property type="entry name" value="Zn2/Cys6 DNA-binding domain"/>
    <property type="match status" value="1"/>
</dbReference>
<feature type="region of interest" description="Disordered" evidence="13">
    <location>
        <begin position="74"/>
        <end position="114"/>
    </location>
</feature>
<name>A0A1V6N8C2_PENPO</name>
<evidence type="ECO:0000259" key="16">
    <source>
        <dbReference type="PROSITE" id="PS50893"/>
    </source>
</evidence>
<dbReference type="GO" id="GO:0140359">
    <property type="term" value="F:ABC-type transporter activity"/>
    <property type="evidence" value="ECO:0007669"/>
    <property type="project" value="InterPro"/>
</dbReference>
<keyword evidence="11" id="KW-0804">Transcription</keyword>
<evidence type="ECO:0000256" key="10">
    <source>
        <dbReference type="ARBA" id="ARBA00023136"/>
    </source>
</evidence>
<keyword evidence="12" id="KW-0539">Nucleus</keyword>
<dbReference type="Pfam" id="PF00172">
    <property type="entry name" value="Zn_clus"/>
    <property type="match status" value="1"/>
</dbReference>
<keyword evidence="6" id="KW-0067">ATP-binding</keyword>
<organism evidence="18 19">
    <name type="scientific">Penicillium polonicum</name>
    <dbReference type="NCBI Taxonomy" id="60169"/>
    <lineage>
        <taxon>Eukaryota</taxon>
        <taxon>Fungi</taxon>
        <taxon>Dikarya</taxon>
        <taxon>Ascomycota</taxon>
        <taxon>Pezizomycotina</taxon>
        <taxon>Eurotiomycetes</taxon>
        <taxon>Eurotiomycetidae</taxon>
        <taxon>Eurotiales</taxon>
        <taxon>Aspergillaceae</taxon>
        <taxon>Penicillium</taxon>
    </lineage>
</organism>
<reference evidence="19" key="1">
    <citation type="journal article" date="2017" name="Nat. Microbiol.">
        <title>Global analysis of biosynthetic gene clusters reveals vast potential of secondary metabolite production in Penicillium species.</title>
        <authorList>
            <person name="Nielsen J.C."/>
            <person name="Grijseels S."/>
            <person name="Prigent S."/>
            <person name="Ji B."/>
            <person name="Dainat J."/>
            <person name="Nielsen K.F."/>
            <person name="Frisvad J.C."/>
            <person name="Workman M."/>
            <person name="Nielsen J."/>
        </authorList>
    </citation>
    <scope>NUCLEOTIDE SEQUENCE [LARGE SCALE GENOMIC DNA]</scope>
    <source>
        <strain evidence="19">IBT 4502</strain>
    </source>
</reference>
<dbReference type="SUPFAM" id="SSF90123">
    <property type="entry name" value="ABC transporter transmembrane region"/>
    <property type="match status" value="2"/>
</dbReference>
<evidence type="ECO:0000256" key="13">
    <source>
        <dbReference type="SAM" id="MobiDB-lite"/>
    </source>
</evidence>
<dbReference type="SMART" id="SM00066">
    <property type="entry name" value="GAL4"/>
    <property type="match status" value="1"/>
</dbReference>
<keyword evidence="10 14" id="KW-0472">Membrane</keyword>
<evidence type="ECO:0000256" key="2">
    <source>
        <dbReference type="ARBA" id="ARBA00022448"/>
    </source>
</evidence>
<keyword evidence="5" id="KW-0547">Nucleotide-binding</keyword>
<dbReference type="STRING" id="60169.A0A1V6N8C2"/>
<feature type="domain" description="ABC transporter" evidence="16">
    <location>
        <begin position="1087"/>
        <end position="1311"/>
    </location>
</feature>
<dbReference type="InterPro" id="IPR036864">
    <property type="entry name" value="Zn2-C6_fun-type_DNA-bd_sf"/>
</dbReference>
<evidence type="ECO:0000313" key="19">
    <source>
        <dbReference type="Proteomes" id="UP000191408"/>
    </source>
</evidence>
<gene>
    <name evidence="18" type="ORF">PENPOL_c019G09567</name>
</gene>
<dbReference type="InterPro" id="IPR017871">
    <property type="entry name" value="ABC_transporter-like_CS"/>
</dbReference>
<dbReference type="OrthoDB" id="6500128at2759"/>
<evidence type="ECO:0000256" key="6">
    <source>
        <dbReference type="ARBA" id="ARBA00022840"/>
    </source>
</evidence>
<dbReference type="CDD" id="cd03250">
    <property type="entry name" value="ABCC_MRP_domain1"/>
    <property type="match status" value="1"/>
</dbReference>
<evidence type="ECO:0000256" key="11">
    <source>
        <dbReference type="ARBA" id="ARBA00023163"/>
    </source>
</evidence>
<feature type="compositionally biased region" description="Polar residues" evidence="13">
    <location>
        <begin position="74"/>
        <end position="84"/>
    </location>
</feature>
<evidence type="ECO:0000313" key="18">
    <source>
        <dbReference type="EMBL" id="OQD60924.1"/>
    </source>
</evidence>
<dbReference type="GO" id="GO:0000981">
    <property type="term" value="F:DNA-binding transcription factor activity, RNA polymerase II-specific"/>
    <property type="evidence" value="ECO:0007669"/>
    <property type="project" value="InterPro"/>
</dbReference>
<dbReference type="PROSITE" id="PS00211">
    <property type="entry name" value="ABC_TRANSPORTER_1"/>
    <property type="match status" value="1"/>
</dbReference>
<feature type="domain" description="Zn(2)-C6 fungal-type" evidence="15">
    <location>
        <begin position="11"/>
        <end position="41"/>
    </location>
</feature>
<dbReference type="CDD" id="cd03244">
    <property type="entry name" value="ABCC_MRP_domain2"/>
    <property type="match status" value="1"/>
</dbReference>
<protein>
    <recommendedName>
        <fullName evidence="20">Zn(2)-C6 fungal-type domain-containing protein</fullName>
    </recommendedName>
</protein>
<feature type="domain" description="ABC transporter" evidence="16">
    <location>
        <begin position="1714"/>
        <end position="1930"/>
    </location>
</feature>
<proteinExistence type="predicted"/>
<dbReference type="InterPro" id="IPR011527">
    <property type="entry name" value="ABC1_TM_dom"/>
</dbReference>
<comment type="caution">
    <text evidence="18">The sequence shown here is derived from an EMBL/GenBank/DDBJ whole genome shotgun (WGS) entry which is preliminary data.</text>
</comment>
<evidence type="ECO:0000256" key="5">
    <source>
        <dbReference type="ARBA" id="ARBA00022741"/>
    </source>
</evidence>
<dbReference type="SUPFAM" id="SSF52540">
    <property type="entry name" value="P-loop containing nucleoside triphosphate hydrolases"/>
    <property type="match status" value="2"/>
</dbReference>
<dbReference type="GO" id="GO:0005524">
    <property type="term" value="F:ATP binding"/>
    <property type="evidence" value="ECO:0007669"/>
    <property type="project" value="UniProtKB-KW"/>
</dbReference>
<evidence type="ECO:0000256" key="7">
    <source>
        <dbReference type="ARBA" id="ARBA00022989"/>
    </source>
</evidence>
<evidence type="ECO:0000256" key="3">
    <source>
        <dbReference type="ARBA" id="ARBA00022692"/>
    </source>
</evidence>
<feature type="domain" description="ABC transmembrane type-1" evidence="17">
    <location>
        <begin position="721"/>
        <end position="1056"/>
    </location>
</feature>
<dbReference type="CDD" id="cd18604">
    <property type="entry name" value="ABC_6TM_VMR1_D2_like"/>
    <property type="match status" value="1"/>
</dbReference>
<dbReference type="CDD" id="cd12148">
    <property type="entry name" value="fungal_TF_MHR"/>
    <property type="match status" value="1"/>
</dbReference>